<evidence type="ECO:0000259" key="2">
    <source>
        <dbReference type="SMART" id="SM00644"/>
    </source>
</evidence>
<dbReference type="PANTHER" id="PTHR11022">
    <property type="entry name" value="PEPTIDOGLYCAN RECOGNITION PROTEIN"/>
    <property type="match status" value="1"/>
</dbReference>
<reference evidence="5" key="1">
    <citation type="submission" date="2016-10" db="EMBL/GenBank/DDBJ databases">
        <authorList>
            <person name="Varghese N."/>
            <person name="Submissions S."/>
        </authorList>
    </citation>
    <scope>NUCLEOTIDE SEQUENCE [LARGE SCALE GENOMIC DNA]</scope>
    <source>
        <strain evidence="5">BP1-148</strain>
    </source>
</reference>
<dbReference type="SUPFAM" id="SSF55846">
    <property type="entry name" value="N-acetylmuramoyl-L-alanine amidase-like"/>
    <property type="match status" value="1"/>
</dbReference>
<proteinExistence type="inferred from homology"/>
<accession>A0A1G8ABF1</accession>
<dbReference type="AlphaFoldDB" id="A0A1G8ABF1"/>
<evidence type="ECO:0000256" key="1">
    <source>
        <dbReference type="ARBA" id="ARBA00007553"/>
    </source>
</evidence>
<dbReference type="InterPro" id="IPR015510">
    <property type="entry name" value="PGRP"/>
</dbReference>
<dbReference type="Gene3D" id="3.40.80.10">
    <property type="entry name" value="Peptidoglycan recognition protein-like"/>
    <property type="match status" value="1"/>
</dbReference>
<dbReference type="PANTHER" id="PTHR11022:SF41">
    <property type="entry name" value="PEPTIDOGLYCAN-RECOGNITION PROTEIN LC-RELATED"/>
    <property type="match status" value="1"/>
</dbReference>
<name>A0A1G8ABF1_9BACT</name>
<gene>
    <name evidence="4" type="ORF">SAMN04487901_1192</name>
</gene>
<evidence type="ECO:0000313" key="5">
    <source>
        <dbReference type="Proteomes" id="UP000198779"/>
    </source>
</evidence>
<dbReference type="STRING" id="645274.SAMN04487901_1192"/>
<dbReference type="GO" id="GO:0008270">
    <property type="term" value="F:zinc ion binding"/>
    <property type="evidence" value="ECO:0007669"/>
    <property type="project" value="InterPro"/>
</dbReference>
<dbReference type="Proteomes" id="UP000198779">
    <property type="component" value="Unassembled WGS sequence"/>
</dbReference>
<evidence type="ECO:0000313" key="4">
    <source>
        <dbReference type="EMBL" id="SDH18355.1"/>
    </source>
</evidence>
<protein>
    <submittedName>
        <fullName evidence="4">N-acetylmuramoyl-L-alanine amidase</fullName>
    </submittedName>
</protein>
<comment type="similarity">
    <text evidence="1">Belongs to the N-acetylmuramoyl-L-alanine amidase 2 family.</text>
</comment>
<keyword evidence="5" id="KW-1185">Reference proteome</keyword>
<dbReference type="Pfam" id="PF01510">
    <property type="entry name" value="Amidase_2"/>
    <property type="match status" value="1"/>
</dbReference>
<sequence length="136" mass="15543">MRSIDLIVVHCSATRCNQRYSVMQLIRDHADRFGFTGYHYYITRDGNVTQTRHEQLIGAHAKGYNSRSLGVCYEGGLDKEGTAADTRTIKQKRALLALLKRLKREHPQAQILGHRDLPNVHKACPCFDAKTEYQDL</sequence>
<dbReference type="RefSeq" id="WP_091818920.1">
    <property type="nucleotide sequence ID" value="NZ_FNCQ01000019.1"/>
</dbReference>
<dbReference type="EMBL" id="FNCQ01000019">
    <property type="protein sequence ID" value="SDH18355.1"/>
    <property type="molecule type" value="Genomic_DNA"/>
</dbReference>
<dbReference type="GO" id="GO:0008745">
    <property type="term" value="F:N-acetylmuramoyl-L-alanine amidase activity"/>
    <property type="evidence" value="ECO:0007669"/>
    <property type="project" value="InterPro"/>
</dbReference>
<feature type="domain" description="Peptidoglycan recognition protein family" evidence="3">
    <location>
        <begin position="1"/>
        <end position="118"/>
    </location>
</feature>
<evidence type="ECO:0000259" key="3">
    <source>
        <dbReference type="SMART" id="SM00701"/>
    </source>
</evidence>
<dbReference type="SMART" id="SM00644">
    <property type="entry name" value="Ami_2"/>
    <property type="match status" value="1"/>
</dbReference>
<dbReference type="InterPro" id="IPR036505">
    <property type="entry name" value="Amidase/PGRP_sf"/>
</dbReference>
<organism evidence="4 5">
    <name type="scientific">Prevotella communis</name>
    <dbReference type="NCBI Taxonomy" id="2913614"/>
    <lineage>
        <taxon>Bacteria</taxon>
        <taxon>Pseudomonadati</taxon>
        <taxon>Bacteroidota</taxon>
        <taxon>Bacteroidia</taxon>
        <taxon>Bacteroidales</taxon>
        <taxon>Prevotellaceae</taxon>
        <taxon>Prevotella</taxon>
    </lineage>
</organism>
<dbReference type="GO" id="GO:0009253">
    <property type="term" value="P:peptidoglycan catabolic process"/>
    <property type="evidence" value="ECO:0007669"/>
    <property type="project" value="InterPro"/>
</dbReference>
<feature type="domain" description="N-acetylmuramoyl-L-alanine amidase" evidence="2">
    <location>
        <begin position="2"/>
        <end position="126"/>
    </location>
</feature>
<dbReference type="InterPro" id="IPR006619">
    <property type="entry name" value="PGRP_domain_met/bac"/>
</dbReference>
<dbReference type="CDD" id="cd06583">
    <property type="entry name" value="PGRP"/>
    <property type="match status" value="1"/>
</dbReference>
<dbReference type="SMART" id="SM00701">
    <property type="entry name" value="PGRP"/>
    <property type="match status" value="1"/>
</dbReference>
<dbReference type="InterPro" id="IPR002502">
    <property type="entry name" value="Amidase_domain"/>
</dbReference>